<feature type="compositionally biased region" description="Basic and acidic residues" evidence="1">
    <location>
        <begin position="18"/>
        <end position="32"/>
    </location>
</feature>
<gene>
    <name evidence="3" type="ORF">QQF64_006991</name>
</gene>
<comment type="caution">
    <text evidence="3">The sequence shown here is derived from an EMBL/GenBank/DDBJ whole genome shotgun (WGS) entry which is preliminary data.</text>
</comment>
<protein>
    <recommendedName>
        <fullName evidence="2">Winged helix Storkhead-box1 domain-containing protein</fullName>
    </recommendedName>
</protein>
<feature type="non-terminal residue" evidence="3">
    <location>
        <position position="106"/>
    </location>
</feature>
<evidence type="ECO:0000256" key="1">
    <source>
        <dbReference type="SAM" id="MobiDB-lite"/>
    </source>
</evidence>
<dbReference type="Pfam" id="PF10264">
    <property type="entry name" value="WHD_Storkhead"/>
    <property type="match status" value="1"/>
</dbReference>
<dbReference type="InterPro" id="IPR040126">
    <property type="entry name" value="STOX1/2"/>
</dbReference>
<evidence type="ECO:0000259" key="2">
    <source>
        <dbReference type="Pfam" id="PF10264"/>
    </source>
</evidence>
<dbReference type="Proteomes" id="UP001558613">
    <property type="component" value="Unassembled WGS sequence"/>
</dbReference>
<dbReference type="PANTHER" id="PTHR22437">
    <property type="entry name" value="WINGED HELIX DOMAIN-CONTAINING PROTEIN"/>
    <property type="match status" value="1"/>
</dbReference>
<keyword evidence="4" id="KW-1185">Reference proteome</keyword>
<accession>A0ABR3M9F2</accession>
<dbReference type="InterPro" id="IPR019391">
    <property type="entry name" value="Storkhead-box_WHD"/>
</dbReference>
<evidence type="ECO:0000313" key="3">
    <source>
        <dbReference type="EMBL" id="KAL1261726.1"/>
    </source>
</evidence>
<proteinExistence type="predicted"/>
<dbReference type="PANTHER" id="PTHR22437:SF2">
    <property type="entry name" value="STORKHEAD-BOX PROTEIN 2"/>
    <property type="match status" value="1"/>
</dbReference>
<reference evidence="3 4" key="1">
    <citation type="submission" date="2023-09" db="EMBL/GenBank/DDBJ databases">
        <authorList>
            <person name="Wang M."/>
        </authorList>
    </citation>
    <scope>NUCLEOTIDE SEQUENCE [LARGE SCALE GENOMIC DNA]</scope>
    <source>
        <strain evidence="3">GT-2023</strain>
        <tissue evidence="3">Liver</tissue>
    </source>
</reference>
<evidence type="ECO:0000313" key="4">
    <source>
        <dbReference type="Proteomes" id="UP001558613"/>
    </source>
</evidence>
<organism evidence="3 4">
    <name type="scientific">Cirrhinus molitorella</name>
    <name type="common">mud carp</name>
    <dbReference type="NCBI Taxonomy" id="172907"/>
    <lineage>
        <taxon>Eukaryota</taxon>
        <taxon>Metazoa</taxon>
        <taxon>Chordata</taxon>
        <taxon>Craniata</taxon>
        <taxon>Vertebrata</taxon>
        <taxon>Euteleostomi</taxon>
        <taxon>Actinopterygii</taxon>
        <taxon>Neopterygii</taxon>
        <taxon>Teleostei</taxon>
        <taxon>Ostariophysi</taxon>
        <taxon>Cypriniformes</taxon>
        <taxon>Cyprinidae</taxon>
        <taxon>Labeoninae</taxon>
        <taxon>Labeonini</taxon>
        <taxon>Cirrhinus</taxon>
    </lineage>
</organism>
<name>A0ABR3M9F2_9TELE</name>
<feature type="domain" description="Winged helix Storkhead-box1" evidence="2">
    <location>
        <begin position="63"/>
        <end position="106"/>
    </location>
</feature>
<sequence length="106" mass="12065">MKKTRSTTLRRAWPSSEFSDRASDRTRSRSEKDYRLHKHYPKHFIAHCPRGFMIAGDVSPISMSPISQSQFIPLGEILCLAISAMNSARKTVTQETLIEHLATCFP</sequence>
<feature type="region of interest" description="Disordered" evidence="1">
    <location>
        <begin position="1"/>
        <end position="32"/>
    </location>
</feature>
<dbReference type="EMBL" id="JAYMGO010000014">
    <property type="protein sequence ID" value="KAL1261726.1"/>
    <property type="molecule type" value="Genomic_DNA"/>
</dbReference>